<dbReference type="EMBL" id="BARV01017802">
    <property type="protein sequence ID" value="GAI27481.1"/>
    <property type="molecule type" value="Genomic_DNA"/>
</dbReference>
<comment type="caution">
    <text evidence="1">The sequence shown here is derived from an EMBL/GenBank/DDBJ whole genome shotgun (WGS) entry which is preliminary data.</text>
</comment>
<evidence type="ECO:0000313" key="1">
    <source>
        <dbReference type="EMBL" id="GAI27481.1"/>
    </source>
</evidence>
<dbReference type="AlphaFoldDB" id="X1NBF1"/>
<evidence type="ECO:0008006" key="2">
    <source>
        <dbReference type="Google" id="ProtNLM"/>
    </source>
</evidence>
<name>X1NBF1_9ZZZZ</name>
<proteinExistence type="predicted"/>
<accession>X1NBF1</accession>
<organism evidence="1">
    <name type="scientific">marine sediment metagenome</name>
    <dbReference type="NCBI Taxonomy" id="412755"/>
    <lineage>
        <taxon>unclassified sequences</taxon>
        <taxon>metagenomes</taxon>
        <taxon>ecological metagenomes</taxon>
    </lineage>
</organism>
<protein>
    <recommendedName>
        <fullName evidence="2">SHS2 domain-containing protein</fullName>
    </recommendedName>
</protein>
<gene>
    <name evidence="1" type="ORF">S06H3_30253</name>
</gene>
<reference evidence="1" key="1">
    <citation type="journal article" date="2014" name="Front. Microbiol.">
        <title>High frequency of phylogenetically diverse reductive dehalogenase-homologous genes in deep subseafloor sedimentary metagenomes.</title>
        <authorList>
            <person name="Kawai M."/>
            <person name="Futagami T."/>
            <person name="Toyoda A."/>
            <person name="Takaki Y."/>
            <person name="Nishi S."/>
            <person name="Hori S."/>
            <person name="Arai W."/>
            <person name="Tsubouchi T."/>
            <person name="Morono Y."/>
            <person name="Uchiyama I."/>
            <person name="Ito T."/>
            <person name="Fujiyama A."/>
            <person name="Inagaki F."/>
            <person name="Takami H."/>
        </authorList>
    </citation>
    <scope>NUCLEOTIDE SEQUENCE</scope>
    <source>
        <strain evidence="1">Expedition CK06-06</strain>
    </source>
</reference>
<sequence>MSAVGLNLSSSKISIIKLIESRKEIIIRNMVKAELPSNSIVGGSAPFYGHSCI</sequence>